<sequence>MPLEAPKVLIGLLIGALQIQSNLRW</sequence>
<keyword evidence="2" id="KW-1185">Reference proteome</keyword>
<organism evidence="1 2">
    <name type="scientific">Papaver somniferum</name>
    <name type="common">Opium poppy</name>
    <dbReference type="NCBI Taxonomy" id="3469"/>
    <lineage>
        <taxon>Eukaryota</taxon>
        <taxon>Viridiplantae</taxon>
        <taxon>Streptophyta</taxon>
        <taxon>Embryophyta</taxon>
        <taxon>Tracheophyta</taxon>
        <taxon>Spermatophyta</taxon>
        <taxon>Magnoliopsida</taxon>
        <taxon>Ranunculales</taxon>
        <taxon>Papaveraceae</taxon>
        <taxon>Papaveroideae</taxon>
        <taxon>Papaver</taxon>
    </lineage>
</organism>
<dbReference type="Proteomes" id="UP000316621">
    <property type="component" value="Chromosome 8"/>
</dbReference>
<protein>
    <submittedName>
        <fullName evidence="1">Uncharacterized protein</fullName>
    </submittedName>
</protein>
<evidence type="ECO:0000313" key="2">
    <source>
        <dbReference type="Proteomes" id="UP000316621"/>
    </source>
</evidence>
<reference evidence="1 2" key="1">
    <citation type="journal article" date="2018" name="Science">
        <title>The opium poppy genome and morphinan production.</title>
        <authorList>
            <person name="Guo L."/>
            <person name="Winzer T."/>
            <person name="Yang X."/>
            <person name="Li Y."/>
            <person name="Ning Z."/>
            <person name="He Z."/>
            <person name="Teodor R."/>
            <person name="Lu Y."/>
            <person name="Bowser T.A."/>
            <person name="Graham I.A."/>
            <person name="Ye K."/>
        </authorList>
    </citation>
    <scope>NUCLEOTIDE SEQUENCE [LARGE SCALE GENOMIC DNA]</scope>
    <source>
        <strain evidence="2">cv. HN1</strain>
        <tissue evidence="1">Leaves</tissue>
    </source>
</reference>
<dbReference type="EMBL" id="CM010722">
    <property type="protein sequence ID" value="RZC73432.1"/>
    <property type="molecule type" value="Genomic_DNA"/>
</dbReference>
<evidence type="ECO:0000313" key="1">
    <source>
        <dbReference type="EMBL" id="RZC73432.1"/>
    </source>
</evidence>
<proteinExistence type="predicted"/>
<dbReference type="Gramene" id="RZC73432">
    <property type="protein sequence ID" value="RZC73432"/>
    <property type="gene ID" value="C5167_048916"/>
</dbReference>
<dbReference type="AlphaFoldDB" id="A0A4Y7KM11"/>
<accession>A0A4Y7KM11</accession>
<name>A0A4Y7KM11_PAPSO</name>
<gene>
    <name evidence="1" type="ORF">C5167_048916</name>
</gene>